<comment type="caution">
    <text evidence="1">The sequence shown here is derived from an EMBL/GenBank/DDBJ whole genome shotgun (WGS) entry which is preliminary data.</text>
</comment>
<name>A0AA38PA20_9AGAR</name>
<organism evidence="1 2">
    <name type="scientific">Lentinula raphanica</name>
    <dbReference type="NCBI Taxonomy" id="153919"/>
    <lineage>
        <taxon>Eukaryota</taxon>
        <taxon>Fungi</taxon>
        <taxon>Dikarya</taxon>
        <taxon>Basidiomycota</taxon>
        <taxon>Agaricomycotina</taxon>
        <taxon>Agaricomycetes</taxon>
        <taxon>Agaricomycetidae</taxon>
        <taxon>Agaricales</taxon>
        <taxon>Marasmiineae</taxon>
        <taxon>Omphalotaceae</taxon>
        <taxon>Lentinula</taxon>
    </lineage>
</organism>
<accession>A0AA38PA20</accession>
<reference evidence="1" key="1">
    <citation type="submission" date="2022-08" db="EMBL/GenBank/DDBJ databases">
        <authorList>
            <consortium name="DOE Joint Genome Institute"/>
            <person name="Min B."/>
            <person name="Riley R."/>
            <person name="Sierra-Patev S."/>
            <person name="Naranjo-Ortiz M."/>
            <person name="Looney B."/>
            <person name="Konkel Z."/>
            <person name="Slot J.C."/>
            <person name="Sakamoto Y."/>
            <person name="Steenwyk J.L."/>
            <person name="Rokas A."/>
            <person name="Carro J."/>
            <person name="Camarero S."/>
            <person name="Ferreira P."/>
            <person name="Molpeceres G."/>
            <person name="Ruiz-Duenas F.J."/>
            <person name="Serrano A."/>
            <person name="Henrissat B."/>
            <person name="Drula E."/>
            <person name="Hughes K.W."/>
            <person name="Mata J.L."/>
            <person name="Ishikawa N.K."/>
            <person name="Vargas-Isla R."/>
            <person name="Ushijima S."/>
            <person name="Smith C.A."/>
            <person name="Ahrendt S."/>
            <person name="Andreopoulos W."/>
            <person name="He G."/>
            <person name="Labutti K."/>
            <person name="Lipzen A."/>
            <person name="Ng V."/>
            <person name="Sandor L."/>
            <person name="Barry K."/>
            <person name="Martinez A.T."/>
            <person name="Xiao Y."/>
            <person name="Gibbons J.G."/>
            <person name="Terashima K."/>
            <person name="Hibbett D.S."/>
            <person name="Grigoriev I.V."/>
        </authorList>
    </citation>
    <scope>NUCLEOTIDE SEQUENCE</scope>
    <source>
        <strain evidence="1">TFB9207</strain>
    </source>
</reference>
<evidence type="ECO:0000313" key="1">
    <source>
        <dbReference type="EMBL" id="KAJ3839079.1"/>
    </source>
</evidence>
<dbReference type="AlphaFoldDB" id="A0AA38PA20"/>
<keyword evidence="2" id="KW-1185">Reference proteome</keyword>
<gene>
    <name evidence="1" type="ORF">F5878DRAFT_680151</name>
</gene>
<protein>
    <submittedName>
        <fullName evidence="1">Uncharacterized protein</fullName>
    </submittedName>
</protein>
<dbReference type="EMBL" id="MU806148">
    <property type="protein sequence ID" value="KAJ3839079.1"/>
    <property type="molecule type" value="Genomic_DNA"/>
</dbReference>
<proteinExistence type="predicted"/>
<dbReference type="Proteomes" id="UP001163846">
    <property type="component" value="Unassembled WGS sequence"/>
</dbReference>
<evidence type="ECO:0000313" key="2">
    <source>
        <dbReference type="Proteomes" id="UP001163846"/>
    </source>
</evidence>
<sequence>MSPANGTRIAPGELFRFEYQSIAEYSVSSYNYTVILFTELPKNFVCSTNFATGHTFGVFDVANYPAVPYARHPAPSHFIMPDFSKKTGLGWQAGMTASNATFYLAVIEEYSNGVHTAGHRFSLSINPIVYNATDSRNEDEDFLEAVDKDSNPEAQIALSRHPTPA</sequence>